<dbReference type="PANTHER" id="PTHR48475:SF2">
    <property type="entry name" value="RIBONUCLEASE H"/>
    <property type="match status" value="1"/>
</dbReference>
<dbReference type="Gene3D" id="3.30.420.10">
    <property type="entry name" value="Ribonuclease H-like superfamily/Ribonuclease H"/>
    <property type="match status" value="1"/>
</dbReference>
<organism evidence="1 2">
    <name type="scientific">Acer saccharum</name>
    <name type="common">Sugar maple</name>
    <dbReference type="NCBI Taxonomy" id="4024"/>
    <lineage>
        <taxon>Eukaryota</taxon>
        <taxon>Viridiplantae</taxon>
        <taxon>Streptophyta</taxon>
        <taxon>Embryophyta</taxon>
        <taxon>Tracheophyta</taxon>
        <taxon>Spermatophyta</taxon>
        <taxon>Magnoliopsida</taxon>
        <taxon>eudicotyledons</taxon>
        <taxon>Gunneridae</taxon>
        <taxon>Pentapetalae</taxon>
        <taxon>rosids</taxon>
        <taxon>malvids</taxon>
        <taxon>Sapindales</taxon>
        <taxon>Sapindaceae</taxon>
        <taxon>Hippocastanoideae</taxon>
        <taxon>Acereae</taxon>
        <taxon>Acer</taxon>
    </lineage>
</organism>
<dbReference type="InterPro" id="IPR036397">
    <property type="entry name" value="RNaseH_sf"/>
</dbReference>
<dbReference type="EMBL" id="JAUESC010000383">
    <property type="protein sequence ID" value="KAK0585551.1"/>
    <property type="molecule type" value="Genomic_DNA"/>
</dbReference>
<name>A0AA39VNA3_ACESA</name>
<dbReference type="GO" id="GO:0003676">
    <property type="term" value="F:nucleic acid binding"/>
    <property type="evidence" value="ECO:0007669"/>
    <property type="project" value="InterPro"/>
</dbReference>
<dbReference type="InterPro" id="IPR043128">
    <property type="entry name" value="Rev_trsase/Diguanyl_cyclase"/>
</dbReference>
<reference evidence="1" key="1">
    <citation type="journal article" date="2022" name="Plant J.">
        <title>Strategies of tolerance reflected in two North American maple genomes.</title>
        <authorList>
            <person name="McEvoy S.L."/>
            <person name="Sezen U.U."/>
            <person name="Trouern-Trend A."/>
            <person name="McMahon S.M."/>
            <person name="Schaberg P.G."/>
            <person name="Yang J."/>
            <person name="Wegrzyn J.L."/>
            <person name="Swenson N.G."/>
        </authorList>
    </citation>
    <scope>NUCLEOTIDE SEQUENCE</scope>
    <source>
        <strain evidence="1">NS2018</strain>
    </source>
</reference>
<dbReference type="PANTHER" id="PTHR48475">
    <property type="entry name" value="RIBONUCLEASE H"/>
    <property type="match status" value="1"/>
</dbReference>
<evidence type="ECO:0000313" key="1">
    <source>
        <dbReference type="EMBL" id="KAK0585551.1"/>
    </source>
</evidence>
<evidence type="ECO:0008006" key="3">
    <source>
        <dbReference type="Google" id="ProtNLM"/>
    </source>
</evidence>
<comment type="caution">
    <text evidence="1">The sequence shown here is derived from an EMBL/GenBank/DDBJ whole genome shotgun (WGS) entry which is preliminary data.</text>
</comment>
<dbReference type="Gene3D" id="3.30.70.270">
    <property type="match status" value="1"/>
</dbReference>
<dbReference type="SUPFAM" id="SSF56672">
    <property type="entry name" value="DNA/RNA polymerases"/>
    <property type="match status" value="1"/>
</dbReference>
<accession>A0AA39VNA3</accession>
<dbReference type="AlphaFoldDB" id="A0AA39VNA3"/>
<sequence length="410" mass="46531">MHSLNIETPKLQCEFHGDHGHRTEDCIAFKYEVVELLKQGHLWEFLTDKGKQTFVRRDDQRQTGAIDNPPEPPRQDRVINYIASGSEVSGVSYSTAKRHTTSVECATYQRLINKIFAKMLGSTMEVYIDDMLVKSLIAQQHIDHLRQSFDVLDQYGQLTKWAVEISEYDIGFHLRPVMKLQVLVDFITDFTPCESVQAEQELVALTEKPSPRKWTLSIDGSNNIKGSGLGLVLKSPKWDILEQSIHCDFRTTNNEAEYEALIIELDLAKSLDVENIQSTFDEFTVQQIPRSENARADALASLGSTTTNGSKSIPVVHLMSPTIQEAEILALVDHGRSWMEPIFNYLQADILPEDRSEARKIKAKAVKFSIIYGKLYKKSFTGPYLRCVTPREAYDVMKSLHFEECGNHSG</sequence>
<dbReference type="InterPro" id="IPR043502">
    <property type="entry name" value="DNA/RNA_pol_sf"/>
</dbReference>
<protein>
    <recommendedName>
        <fullName evidence="3">RNase H type-1 domain-containing protein</fullName>
    </recommendedName>
</protein>
<gene>
    <name evidence="1" type="ORF">LWI29_030324</name>
</gene>
<reference evidence="1" key="2">
    <citation type="submission" date="2023-06" db="EMBL/GenBank/DDBJ databases">
        <authorList>
            <person name="Swenson N.G."/>
            <person name="Wegrzyn J.L."/>
            <person name="Mcevoy S.L."/>
        </authorList>
    </citation>
    <scope>NUCLEOTIDE SEQUENCE</scope>
    <source>
        <strain evidence="1">NS2018</strain>
        <tissue evidence="1">Leaf</tissue>
    </source>
</reference>
<proteinExistence type="predicted"/>
<evidence type="ECO:0000313" key="2">
    <source>
        <dbReference type="Proteomes" id="UP001168877"/>
    </source>
</evidence>
<dbReference type="Proteomes" id="UP001168877">
    <property type="component" value="Unassembled WGS sequence"/>
</dbReference>
<keyword evidence="2" id="KW-1185">Reference proteome</keyword>